<dbReference type="InterPro" id="IPR001647">
    <property type="entry name" value="HTH_TetR"/>
</dbReference>
<dbReference type="Pfam" id="PF00440">
    <property type="entry name" value="TetR_N"/>
    <property type="match status" value="1"/>
</dbReference>
<dbReference type="Proteomes" id="UP001556709">
    <property type="component" value="Unassembled WGS sequence"/>
</dbReference>
<keyword evidence="3" id="KW-0804">Transcription</keyword>
<feature type="DNA-binding region" description="H-T-H motif" evidence="4">
    <location>
        <begin position="33"/>
        <end position="52"/>
    </location>
</feature>
<feature type="domain" description="HTH tetR-type" evidence="5">
    <location>
        <begin position="10"/>
        <end position="70"/>
    </location>
</feature>
<dbReference type="PANTHER" id="PTHR47506:SF1">
    <property type="entry name" value="HTH-TYPE TRANSCRIPTIONAL REGULATOR YJDC"/>
    <property type="match status" value="1"/>
</dbReference>
<organism evidence="6 7">
    <name type="scientific">Spiribacter pallidus</name>
    <dbReference type="NCBI Taxonomy" id="1987936"/>
    <lineage>
        <taxon>Bacteria</taxon>
        <taxon>Pseudomonadati</taxon>
        <taxon>Pseudomonadota</taxon>
        <taxon>Gammaproteobacteria</taxon>
        <taxon>Chromatiales</taxon>
        <taxon>Ectothiorhodospiraceae</taxon>
        <taxon>Spiribacter</taxon>
    </lineage>
</organism>
<dbReference type="InterPro" id="IPR009057">
    <property type="entry name" value="Homeodomain-like_sf"/>
</dbReference>
<name>A0ABV3TDJ9_9GAMM</name>
<dbReference type="PANTHER" id="PTHR47506">
    <property type="entry name" value="TRANSCRIPTIONAL REGULATORY PROTEIN"/>
    <property type="match status" value="1"/>
</dbReference>
<dbReference type="EMBL" id="JBAKFM010000004">
    <property type="protein sequence ID" value="MEX0469693.1"/>
    <property type="molecule type" value="Genomic_DNA"/>
</dbReference>
<evidence type="ECO:0000313" key="6">
    <source>
        <dbReference type="EMBL" id="MEX0469693.1"/>
    </source>
</evidence>
<evidence type="ECO:0000259" key="5">
    <source>
        <dbReference type="PROSITE" id="PS50977"/>
    </source>
</evidence>
<dbReference type="PROSITE" id="PS50977">
    <property type="entry name" value="HTH_TETR_2"/>
    <property type="match status" value="1"/>
</dbReference>
<sequence length="197" mass="21854">MAAGQRRPRGETRRRILRLAAQWLQQRGYHGFSFGQIAAALEIRSSAVHYHFATKEALVTAVFAAYREHFIWWREQLGQTSPSPTARLRRFLDLTGRNLERERVDPLGVAGVEYASLPSAACAEAEGLREDLLAFLADALAEGREIGEFGFQADPADEARVILAAAQGALQLARLNGPADFIAVRRSLLEGLRRGRE</sequence>
<protein>
    <submittedName>
        <fullName evidence="6">Helix-turn-helix domain-containing protein</fullName>
    </submittedName>
</protein>
<dbReference type="Gene3D" id="1.10.357.10">
    <property type="entry name" value="Tetracycline Repressor, domain 2"/>
    <property type="match status" value="1"/>
</dbReference>
<comment type="caution">
    <text evidence="6">The sequence shown here is derived from an EMBL/GenBank/DDBJ whole genome shotgun (WGS) entry which is preliminary data.</text>
</comment>
<evidence type="ECO:0000256" key="1">
    <source>
        <dbReference type="ARBA" id="ARBA00023015"/>
    </source>
</evidence>
<evidence type="ECO:0000256" key="2">
    <source>
        <dbReference type="ARBA" id="ARBA00023125"/>
    </source>
</evidence>
<dbReference type="Pfam" id="PF16925">
    <property type="entry name" value="TetR_C_13"/>
    <property type="match status" value="1"/>
</dbReference>
<dbReference type="SUPFAM" id="SSF48498">
    <property type="entry name" value="Tetracyclin repressor-like, C-terminal domain"/>
    <property type="match status" value="1"/>
</dbReference>
<reference evidence="6 7" key="1">
    <citation type="submission" date="2024-02" db="EMBL/GenBank/DDBJ databases">
        <title>New especies of Spiribacter isolated from saline water.</title>
        <authorList>
            <person name="Leon M.J."/>
            <person name="De La Haba R."/>
            <person name="Sanchez-Porro C."/>
            <person name="Ventosa A."/>
        </authorList>
    </citation>
    <scope>NUCLEOTIDE SEQUENCE [LARGE SCALE GENOMIC DNA]</scope>
    <source>
        <strain evidence="7">ag22IC6-390</strain>
    </source>
</reference>
<dbReference type="InterPro" id="IPR011075">
    <property type="entry name" value="TetR_C"/>
</dbReference>
<dbReference type="RefSeq" id="WP_367959396.1">
    <property type="nucleotide sequence ID" value="NZ_JBAKFK010000004.1"/>
</dbReference>
<keyword evidence="2 4" id="KW-0238">DNA-binding</keyword>
<evidence type="ECO:0000256" key="4">
    <source>
        <dbReference type="PROSITE-ProRule" id="PRU00335"/>
    </source>
</evidence>
<gene>
    <name evidence="6" type="ORF">V6X73_08140</name>
</gene>
<evidence type="ECO:0000256" key="3">
    <source>
        <dbReference type="ARBA" id="ARBA00023163"/>
    </source>
</evidence>
<dbReference type="SUPFAM" id="SSF46689">
    <property type="entry name" value="Homeodomain-like"/>
    <property type="match status" value="1"/>
</dbReference>
<proteinExistence type="predicted"/>
<evidence type="ECO:0000313" key="7">
    <source>
        <dbReference type="Proteomes" id="UP001556709"/>
    </source>
</evidence>
<accession>A0ABV3TDJ9</accession>
<dbReference type="InterPro" id="IPR036271">
    <property type="entry name" value="Tet_transcr_reg_TetR-rel_C_sf"/>
</dbReference>
<keyword evidence="7" id="KW-1185">Reference proteome</keyword>
<dbReference type="PRINTS" id="PR00455">
    <property type="entry name" value="HTHTETR"/>
</dbReference>
<keyword evidence="1" id="KW-0805">Transcription regulation</keyword>